<sequence length="185" mass="19563">MPFPYDQVGQLHSLAERIHSVADELPLTDSVRSGVNALDDLADSSRDVAGLISHFTAAAAFAARTERRGRDREADIIRLTVTQLTHTVGALGHALADLGVALAHAGALHQLAASPRSTQRNQDIEATRALLRARVDGAHGRLHASGARLRQAADRLAAPPAPFRSPCINATTPVTSPSAAPSRNR</sequence>
<proteinExistence type="predicted"/>
<reference evidence="2 3" key="1">
    <citation type="submission" date="2024-09" db="EMBL/GenBank/DDBJ databases">
        <title>The Natural Products Discovery Center: Release of the First 8490 Sequenced Strains for Exploring Actinobacteria Biosynthetic Diversity.</title>
        <authorList>
            <person name="Kalkreuter E."/>
            <person name="Kautsar S.A."/>
            <person name="Yang D."/>
            <person name="Bader C.D."/>
            <person name="Teijaro C.N."/>
            <person name="Fluegel L."/>
            <person name="Davis C.M."/>
            <person name="Simpson J.R."/>
            <person name="Lauterbach L."/>
            <person name="Steele A.D."/>
            <person name="Gui C."/>
            <person name="Meng S."/>
            <person name="Li G."/>
            <person name="Viehrig K."/>
            <person name="Ye F."/>
            <person name="Su P."/>
            <person name="Kiefer A.F."/>
            <person name="Nichols A."/>
            <person name="Cepeda A.J."/>
            <person name="Yan W."/>
            <person name="Fan B."/>
            <person name="Jiang Y."/>
            <person name="Adhikari A."/>
            <person name="Zheng C.-J."/>
            <person name="Schuster L."/>
            <person name="Cowan T.M."/>
            <person name="Smanski M.J."/>
            <person name="Chevrette M.G."/>
            <person name="De Carvalho L.P.S."/>
            <person name="Shen B."/>
        </authorList>
    </citation>
    <scope>NUCLEOTIDE SEQUENCE [LARGE SCALE GENOMIC DNA]</scope>
    <source>
        <strain evidence="2 3">NPDC058584</strain>
    </source>
</reference>
<name>A0ABW6E9I9_9ACTN</name>
<dbReference type="EMBL" id="JBHXPM010000032">
    <property type="protein sequence ID" value="MFD3959848.1"/>
    <property type="molecule type" value="Genomic_DNA"/>
</dbReference>
<organism evidence="2 3">
    <name type="scientific">Streptomyces bacillaris</name>
    <dbReference type="NCBI Taxonomy" id="68179"/>
    <lineage>
        <taxon>Bacteria</taxon>
        <taxon>Bacillati</taxon>
        <taxon>Actinomycetota</taxon>
        <taxon>Actinomycetes</taxon>
        <taxon>Kitasatosporales</taxon>
        <taxon>Streptomycetaceae</taxon>
        <taxon>Streptomyces</taxon>
    </lineage>
</organism>
<evidence type="ECO:0000313" key="3">
    <source>
        <dbReference type="Proteomes" id="UP001598300"/>
    </source>
</evidence>
<feature type="compositionally biased region" description="Polar residues" evidence="1">
    <location>
        <begin position="168"/>
        <end position="185"/>
    </location>
</feature>
<evidence type="ECO:0000313" key="2">
    <source>
        <dbReference type="EMBL" id="MFD3959848.1"/>
    </source>
</evidence>
<keyword evidence="3" id="KW-1185">Reference proteome</keyword>
<protein>
    <submittedName>
        <fullName evidence="2">Uncharacterized protein</fullName>
    </submittedName>
</protein>
<gene>
    <name evidence="2" type="ORF">ACFWR3_27700</name>
</gene>
<dbReference type="RefSeq" id="WP_244209680.1">
    <property type="nucleotide sequence ID" value="NZ_JBHVRE010000033.1"/>
</dbReference>
<dbReference type="Proteomes" id="UP001598300">
    <property type="component" value="Unassembled WGS sequence"/>
</dbReference>
<accession>A0ABW6E9I9</accession>
<feature type="region of interest" description="Disordered" evidence="1">
    <location>
        <begin position="160"/>
        <end position="185"/>
    </location>
</feature>
<comment type="caution">
    <text evidence="2">The sequence shown here is derived from an EMBL/GenBank/DDBJ whole genome shotgun (WGS) entry which is preliminary data.</text>
</comment>
<evidence type="ECO:0000256" key="1">
    <source>
        <dbReference type="SAM" id="MobiDB-lite"/>
    </source>
</evidence>